<evidence type="ECO:0000313" key="3">
    <source>
        <dbReference type="Proteomes" id="UP000314294"/>
    </source>
</evidence>
<sequence length="156" mass="16705">MHSSALEEEESSACAGPQQRITVRGRGRGFSAGGGASPLGSAHGLEADTRASHRSRSTCARPCHVSAARGRRSRAGAPLWSQGGRAQRHCGQEAARITQGRARGGGVEEEEAVWRRKEEKEGAGNLTKRLRSRRTESGSRMDRRTRSTGARASRSA</sequence>
<comment type="caution">
    <text evidence="2">The sequence shown here is derived from an EMBL/GenBank/DDBJ whole genome shotgun (WGS) entry which is preliminary data.</text>
</comment>
<feature type="compositionally biased region" description="Low complexity" evidence="1">
    <location>
        <begin position="147"/>
        <end position="156"/>
    </location>
</feature>
<dbReference type="EMBL" id="SRLO01010876">
    <property type="protein sequence ID" value="TNN26146.1"/>
    <property type="molecule type" value="Genomic_DNA"/>
</dbReference>
<feature type="compositionally biased region" description="Basic and acidic residues" evidence="1">
    <location>
        <begin position="133"/>
        <end position="145"/>
    </location>
</feature>
<evidence type="ECO:0000256" key="1">
    <source>
        <dbReference type="SAM" id="MobiDB-lite"/>
    </source>
</evidence>
<dbReference type="Proteomes" id="UP000314294">
    <property type="component" value="Unassembled WGS sequence"/>
</dbReference>
<feature type="compositionally biased region" description="Gly residues" evidence="1">
    <location>
        <begin position="28"/>
        <end position="37"/>
    </location>
</feature>
<gene>
    <name evidence="2" type="ORF">EYF80_063716</name>
</gene>
<protein>
    <submittedName>
        <fullName evidence="2">Uncharacterized protein</fullName>
    </submittedName>
</protein>
<feature type="compositionally biased region" description="Acidic residues" evidence="1">
    <location>
        <begin position="1"/>
        <end position="11"/>
    </location>
</feature>
<organism evidence="2 3">
    <name type="scientific">Liparis tanakae</name>
    <name type="common">Tanaka's snailfish</name>
    <dbReference type="NCBI Taxonomy" id="230148"/>
    <lineage>
        <taxon>Eukaryota</taxon>
        <taxon>Metazoa</taxon>
        <taxon>Chordata</taxon>
        <taxon>Craniata</taxon>
        <taxon>Vertebrata</taxon>
        <taxon>Euteleostomi</taxon>
        <taxon>Actinopterygii</taxon>
        <taxon>Neopterygii</taxon>
        <taxon>Teleostei</taxon>
        <taxon>Neoteleostei</taxon>
        <taxon>Acanthomorphata</taxon>
        <taxon>Eupercaria</taxon>
        <taxon>Perciformes</taxon>
        <taxon>Cottioidei</taxon>
        <taxon>Cottales</taxon>
        <taxon>Liparidae</taxon>
        <taxon>Liparis</taxon>
    </lineage>
</organism>
<feature type="compositionally biased region" description="Basic and acidic residues" evidence="1">
    <location>
        <begin position="112"/>
        <end position="122"/>
    </location>
</feature>
<proteinExistence type="predicted"/>
<name>A0A4Z2EBD1_9TELE</name>
<evidence type="ECO:0000313" key="2">
    <source>
        <dbReference type="EMBL" id="TNN26146.1"/>
    </source>
</evidence>
<reference evidence="2 3" key="1">
    <citation type="submission" date="2019-03" db="EMBL/GenBank/DDBJ databases">
        <title>First draft genome of Liparis tanakae, snailfish: a comprehensive survey of snailfish specific genes.</title>
        <authorList>
            <person name="Kim W."/>
            <person name="Song I."/>
            <person name="Jeong J.-H."/>
            <person name="Kim D."/>
            <person name="Kim S."/>
            <person name="Ryu S."/>
            <person name="Song J.Y."/>
            <person name="Lee S.K."/>
        </authorList>
    </citation>
    <scope>NUCLEOTIDE SEQUENCE [LARGE SCALE GENOMIC DNA]</scope>
    <source>
        <tissue evidence="2">Muscle</tissue>
    </source>
</reference>
<feature type="region of interest" description="Disordered" evidence="1">
    <location>
        <begin position="1"/>
        <end position="156"/>
    </location>
</feature>
<accession>A0A4Z2EBD1</accession>
<keyword evidence="3" id="KW-1185">Reference proteome</keyword>
<dbReference type="AlphaFoldDB" id="A0A4Z2EBD1"/>